<feature type="non-terminal residue" evidence="1">
    <location>
        <position position="180"/>
    </location>
</feature>
<gene>
    <name evidence="1" type="ORF">SMN809_LOCUS62484</name>
</gene>
<dbReference type="GO" id="GO:0031207">
    <property type="term" value="C:Sec62/Sec63 complex"/>
    <property type="evidence" value="ECO:0007669"/>
    <property type="project" value="TreeGrafter"/>
</dbReference>
<evidence type="ECO:0000313" key="2">
    <source>
        <dbReference type="Proteomes" id="UP000676336"/>
    </source>
</evidence>
<feature type="non-terminal residue" evidence="1">
    <location>
        <position position="1"/>
    </location>
</feature>
<dbReference type="Proteomes" id="UP000676336">
    <property type="component" value="Unassembled WGS sequence"/>
</dbReference>
<organism evidence="1 2">
    <name type="scientific">Rotaria magnacalcarata</name>
    <dbReference type="NCBI Taxonomy" id="392030"/>
    <lineage>
        <taxon>Eukaryota</taxon>
        <taxon>Metazoa</taxon>
        <taxon>Spiralia</taxon>
        <taxon>Gnathifera</taxon>
        <taxon>Rotifera</taxon>
        <taxon>Eurotatoria</taxon>
        <taxon>Bdelloidea</taxon>
        <taxon>Philodinida</taxon>
        <taxon>Philodinidae</taxon>
        <taxon>Rotaria</taxon>
    </lineage>
</organism>
<dbReference type="GO" id="GO:0003723">
    <property type="term" value="F:RNA binding"/>
    <property type="evidence" value="ECO:0007669"/>
    <property type="project" value="TreeGrafter"/>
</dbReference>
<evidence type="ECO:0000313" key="1">
    <source>
        <dbReference type="EMBL" id="CAF5120195.1"/>
    </source>
</evidence>
<dbReference type="PANTHER" id="PTHR24075">
    <property type="entry name" value="SEC63 DOMAIN-CONTAINING"/>
    <property type="match status" value="1"/>
</dbReference>
<dbReference type="GO" id="GO:0006614">
    <property type="term" value="P:SRP-dependent cotranslational protein targeting to membrane"/>
    <property type="evidence" value="ECO:0007669"/>
    <property type="project" value="TreeGrafter"/>
</dbReference>
<dbReference type="GO" id="GO:0008320">
    <property type="term" value="F:protein transmembrane transporter activity"/>
    <property type="evidence" value="ECO:0007669"/>
    <property type="project" value="TreeGrafter"/>
</dbReference>
<accession>A0A8S3FFU9</accession>
<dbReference type="GO" id="GO:0006620">
    <property type="term" value="P:post-translational protein targeting to endoplasmic reticulum membrane"/>
    <property type="evidence" value="ECO:0007669"/>
    <property type="project" value="TreeGrafter"/>
</dbReference>
<reference evidence="1" key="1">
    <citation type="submission" date="2021-02" db="EMBL/GenBank/DDBJ databases">
        <authorList>
            <person name="Nowell W R."/>
        </authorList>
    </citation>
    <scope>NUCLEOTIDE SEQUENCE</scope>
</reference>
<name>A0A8S3FFU9_9BILA</name>
<sequence>YLINEMINIEAQLVALGHAGRLKNPPRLDTIENTMKLSPMIVQALGNLKSPLLQLPHITESQLRFFETKKRTIKSIRQFAAMNDEERRSMLRSITDEQYDDIMNVLSIYPHITMTVSCGVFDDEDEHIITTGAVVTLTIHLQRENMSTVFNKELGSNTLAAMNTIDYEANEEQADDKENR</sequence>
<comment type="caution">
    <text evidence="1">The sequence shown here is derived from an EMBL/GenBank/DDBJ whole genome shotgun (WGS) entry which is preliminary data.</text>
</comment>
<dbReference type="Gene3D" id="1.10.150.20">
    <property type="entry name" value="5' to 3' exonuclease, C-terminal subdomain"/>
    <property type="match status" value="1"/>
</dbReference>
<dbReference type="EMBL" id="CAJOBI010260052">
    <property type="protein sequence ID" value="CAF5120195.1"/>
    <property type="molecule type" value="Genomic_DNA"/>
</dbReference>
<dbReference type="AlphaFoldDB" id="A0A8S3FFU9"/>
<dbReference type="PANTHER" id="PTHR24075:SF0">
    <property type="entry name" value="TRANSLOCATION PROTEIN SEC63 HOMOLOG"/>
    <property type="match status" value="1"/>
</dbReference>
<proteinExistence type="predicted"/>
<dbReference type="SUPFAM" id="SSF158702">
    <property type="entry name" value="Sec63 N-terminal domain-like"/>
    <property type="match status" value="1"/>
</dbReference>
<protein>
    <submittedName>
        <fullName evidence="1">Uncharacterized protein</fullName>
    </submittedName>
</protein>